<evidence type="ECO:0000259" key="15">
    <source>
        <dbReference type="PROSITE" id="PS51195"/>
    </source>
</evidence>
<dbReference type="Pfam" id="PF00271">
    <property type="entry name" value="Helicase_C"/>
    <property type="match status" value="1"/>
</dbReference>
<dbReference type="InterPro" id="IPR014014">
    <property type="entry name" value="RNA_helicase_DEAD_Q_motif"/>
</dbReference>
<feature type="compositionally biased region" description="Low complexity" evidence="12">
    <location>
        <begin position="1432"/>
        <end position="1447"/>
    </location>
</feature>
<evidence type="ECO:0000256" key="3">
    <source>
        <dbReference type="ARBA" id="ARBA00022517"/>
    </source>
</evidence>
<evidence type="ECO:0000313" key="17">
    <source>
        <dbReference type="Proteomes" id="UP001147695"/>
    </source>
</evidence>
<dbReference type="PROSITE" id="PS51195">
    <property type="entry name" value="Q_MOTIF"/>
    <property type="match status" value="1"/>
</dbReference>
<keyword evidence="8" id="KW-0694">RNA-binding</keyword>
<comment type="caution">
    <text evidence="16">The sequence shown here is derived from an EMBL/GenBank/DDBJ whole genome shotgun (WGS) entry which is preliminary data.</text>
</comment>
<feature type="region of interest" description="Disordered" evidence="12">
    <location>
        <begin position="1414"/>
        <end position="1489"/>
    </location>
</feature>
<evidence type="ECO:0000259" key="13">
    <source>
        <dbReference type="PROSITE" id="PS51192"/>
    </source>
</evidence>
<dbReference type="InterPro" id="IPR027417">
    <property type="entry name" value="P-loop_NTPase"/>
</dbReference>
<dbReference type="InterPro" id="IPR011545">
    <property type="entry name" value="DEAD/DEAH_box_helicase_dom"/>
</dbReference>
<evidence type="ECO:0000256" key="11">
    <source>
        <dbReference type="PROSITE-ProRule" id="PRU00552"/>
    </source>
</evidence>
<dbReference type="Proteomes" id="UP001147695">
    <property type="component" value="Unassembled WGS sequence"/>
</dbReference>
<feature type="domain" description="DEAD-box RNA helicase Q" evidence="15">
    <location>
        <begin position="299"/>
        <end position="327"/>
    </location>
</feature>
<dbReference type="SMART" id="SM00490">
    <property type="entry name" value="HELICc"/>
    <property type="match status" value="1"/>
</dbReference>
<feature type="compositionally biased region" description="Low complexity" evidence="12">
    <location>
        <begin position="903"/>
        <end position="916"/>
    </location>
</feature>
<dbReference type="InterPro" id="IPR050079">
    <property type="entry name" value="DEAD_box_RNA_helicase"/>
</dbReference>
<sequence length="1564" mass="174230">MAKDDDFVLTLSDDENEPRFEEDDDNEMQDAKATTDNKKRKREVDTAKPKNKKQKQLEKQQLKSAKKNKKNAQPEPEPESEEEEDEEEDKAADATEDDGVLNPEFEFDVAGAANRGVTEGFDGWGLEDSEQKKSGDKKAVDIDDIIERRQAKKAEAAAKKQKKMAARGEVESASEEDADAASGDEMPVDFEDDELMADDAFGMGAEGAEESEASEAEGPEPGSGDEGSDDEDAEDNEDSDDDAASDNDSVATPVGHPDDHGSDAGSDAESEVDEEEAEKRKAFFAPEEKTDTKASLAKMTFQEFNLSRPILRGLAAVGFTDPTPIQRKAVPVALLGKDIVGSAVTGSGKTAAFVVPILERLLFRPRKTPTSRVVILMPTRELAVQCYNVSVKLATFTDVTFCQLVGGFSLREQENVLKKRPDVIIATPGRFIDHMRNSPSFTVDTLEILVLDEADRMLEDGFADELNEILTTIPKNRQTMLFSATMTDSIDKLIRVGMNRPMRLMVDAKKNTVSTLVQEFVRLRPGREDKRIGYLLHLCKDIYTKRVIIFFRQKKEAHRIRIIFGLLGLKAAELHGSLSQEQRIKSVENFRDGKVAFLLATDVASRGLDIKGVETVINYEAPQSHEIYLHRVGRTARAGRSGRACTIAAEPDRKVVKLAVKAGKAQGAKIASRVIEQAVADSWAQKAEDMADEVAEVLQEEKTEKQFSQAEMQFTKGENLMKHGHEIMSRPKRTWFETEKDKKVARKLGAVELNGPNVKKSNVKLSNKDKKRLDDANDRHEGKIGWKKGKGDADFAKAPKSKSKPKGKGERAPSRARLVVNARCARIPSDAARDCRADWSNLGRLNVTEQVRHVHVVLREPPADPRRRAPTLSYTKQLEARVAQLEDALSRSRPDGDAELRKASSPSSVAESSSSAGPRIKIETETDDLAREFDGLNVENDGRVSFHGPTSLFHLPSGVGSDTAKLHHAQEVEGRKERLITNAWRERAFEQMAAMPEPFQYLLDSHWCWIQPLWNFVYRPAFTRDMKIQGTYYSDVLLNAIISHSVRWCKAEPQIGLLLDAFDGGAQFSHRALTGVFDSLKTGYAGIPSIQTLLLLSAQECGRGNRTQAWLYSGMAFRLLDDLGISIDSRKYSGSAHLSDEDIEIRNRLFWSCYFWDKVVSLYFGRAPAMQHSRVSPPRMILDDTAEIEYWTPHGVSFPEGAHYPPTRAHSTSCFMKMCGLAEILNQILINIYDPIRRSTDSEFYECVQEQGKALGEWWDDLPDYLKLIATNLPGYSPPSHIVILNCLYHTINILLHRPILCSRELLQTRPDAYDSSHLVQCMASASSILSLFDLYRRTFGDSHVVLSLAYSIYTASSIFLLEIQALKYAAPGTLDKLKFCIFALERVKTANPVVITALNLISLELQKLQINIHGPMPTQPDSTQEHHHHQPPQQQHQQPRHSQSPSVGSNPSRHVSPGHHHHQASASMAAHAQAPAPENPPLMQGYGSFQHQGGVFNVPHSAEMPQMQPTHLLGGMPNAVMTMEDSGSYEITPEVYEAFSYAQPIPTNMTPAYEQQGWGRPPH</sequence>
<evidence type="ECO:0000256" key="9">
    <source>
        <dbReference type="ARBA" id="ARBA00023242"/>
    </source>
</evidence>
<protein>
    <recommendedName>
        <fullName evidence="2">RNA helicase</fullName>
        <ecNumber evidence="2">3.6.4.13</ecNumber>
    </recommendedName>
</protein>
<feature type="compositionally biased region" description="Acidic residues" evidence="12">
    <location>
        <begin position="186"/>
        <end position="197"/>
    </location>
</feature>
<dbReference type="EMBL" id="JAPZBQ010000001">
    <property type="protein sequence ID" value="KAJ5351756.1"/>
    <property type="molecule type" value="Genomic_DNA"/>
</dbReference>
<dbReference type="PROSITE" id="PS00039">
    <property type="entry name" value="DEAD_ATP_HELICASE"/>
    <property type="match status" value="1"/>
</dbReference>
<dbReference type="GO" id="GO:0006351">
    <property type="term" value="P:DNA-templated transcription"/>
    <property type="evidence" value="ECO:0007669"/>
    <property type="project" value="InterPro"/>
</dbReference>
<dbReference type="PANTHER" id="PTHR47959">
    <property type="entry name" value="ATP-DEPENDENT RNA HELICASE RHLE-RELATED"/>
    <property type="match status" value="1"/>
</dbReference>
<dbReference type="Pfam" id="PF00270">
    <property type="entry name" value="DEAD"/>
    <property type="match status" value="1"/>
</dbReference>
<proteinExistence type="predicted"/>
<dbReference type="GO" id="GO:0005634">
    <property type="term" value="C:nucleus"/>
    <property type="evidence" value="ECO:0007669"/>
    <property type="project" value="UniProtKB-SubCell"/>
</dbReference>
<gene>
    <name evidence="16" type="ORF">N7452_000730</name>
</gene>
<feature type="compositionally biased region" description="Acidic residues" evidence="12">
    <location>
        <begin position="226"/>
        <end position="245"/>
    </location>
</feature>
<dbReference type="GO" id="GO:0016787">
    <property type="term" value="F:hydrolase activity"/>
    <property type="evidence" value="ECO:0007669"/>
    <property type="project" value="UniProtKB-KW"/>
</dbReference>
<dbReference type="GO" id="GO:0008270">
    <property type="term" value="F:zinc ion binding"/>
    <property type="evidence" value="ECO:0007669"/>
    <property type="project" value="InterPro"/>
</dbReference>
<feature type="compositionally biased region" description="Basic and acidic residues" evidence="12">
    <location>
        <begin position="129"/>
        <end position="158"/>
    </location>
</feature>
<dbReference type="CDD" id="cd17947">
    <property type="entry name" value="DEADc_DDX27"/>
    <property type="match status" value="1"/>
</dbReference>
<comment type="catalytic activity">
    <reaction evidence="10">
        <text>ATP + H2O = ADP + phosphate + H(+)</text>
        <dbReference type="Rhea" id="RHEA:13065"/>
        <dbReference type="ChEBI" id="CHEBI:15377"/>
        <dbReference type="ChEBI" id="CHEBI:15378"/>
        <dbReference type="ChEBI" id="CHEBI:30616"/>
        <dbReference type="ChEBI" id="CHEBI:43474"/>
        <dbReference type="ChEBI" id="CHEBI:456216"/>
        <dbReference type="EC" id="3.6.4.13"/>
    </reaction>
</comment>
<dbReference type="SMART" id="SM00487">
    <property type="entry name" value="DEXDc"/>
    <property type="match status" value="1"/>
</dbReference>
<evidence type="ECO:0000259" key="14">
    <source>
        <dbReference type="PROSITE" id="PS51194"/>
    </source>
</evidence>
<keyword evidence="4" id="KW-0547">Nucleotide-binding</keyword>
<feature type="compositionally biased region" description="Acidic residues" evidence="12">
    <location>
        <begin position="266"/>
        <end position="276"/>
    </location>
</feature>
<feature type="region of interest" description="Disordered" evidence="12">
    <location>
        <begin position="1"/>
        <end position="289"/>
    </location>
</feature>
<feature type="compositionally biased region" description="Acidic residues" evidence="12">
    <location>
        <begin position="12"/>
        <end position="28"/>
    </location>
</feature>
<feature type="short sequence motif" description="Q motif" evidence="11">
    <location>
        <begin position="299"/>
        <end position="327"/>
    </location>
</feature>
<keyword evidence="5" id="KW-0378">Hydrolase</keyword>
<reference evidence="16" key="1">
    <citation type="submission" date="2022-12" db="EMBL/GenBank/DDBJ databases">
        <authorList>
            <person name="Petersen C."/>
        </authorList>
    </citation>
    <scope>NUCLEOTIDE SEQUENCE</scope>
    <source>
        <strain evidence="16">IBT 35673</strain>
    </source>
</reference>
<feature type="compositionally biased region" description="Low complexity" evidence="12">
    <location>
        <begin position="1465"/>
        <end position="1477"/>
    </location>
</feature>
<feature type="compositionally biased region" description="Basic and acidic residues" evidence="12">
    <location>
        <begin position="888"/>
        <end position="902"/>
    </location>
</feature>
<evidence type="ECO:0000256" key="8">
    <source>
        <dbReference type="ARBA" id="ARBA00022884"/>
    </source>
</evidence>
<dbReference type="SUPFAM" id="SSF52540">
    <property type="entry name" value="P-loop containing nucleoside triphosphate hydrolases"/>
    <property type="match status" value="2"/>
</dbReference>
<dbReference type="GO" id="GO:0042254">
    <property type="term" value="P:ribosome biogenesis"/>
    <property type="evidence" value="ECO:0007669"/>
    <property type="project" value="UniProtKB-KW"/>
</dbReference>
<dbReference type="GO" id="GO:0003723">
    <property type="term" value="F:RNA binding"/>
    <property type="evidence" value="ECO:0007669"/>
    <property type="project" value="UniProtKB-KW"/>
</dbReference>
<dbReference type="GO" id="GO:0005829">
    <property type="term" value="C:cytosol"/>
    <property type="evidence" value="ECO:0007669"/>
    <property type="project" value="TreeGrafter"/>
</dbReference>
<evidence type="ECO:0000256" key="10">
    <source>
        <dbReference type="ARBA" id="ARBA00047984"/>
    </source>
</evidence>
<evidence type="ECO:0000313" key="16">
    <source>
        <dbReference type="EMBL" id="KAJ5351756.1"/>
    </source>
</evidence>
<dbReference type="InterPro" id="IPR000629">
    <property type="entry name" value="RNA-helicase_DEAD-box_CS"/>
</dbReference>
<keyword evidence="9" id="KW-0539">Nucleus</keyword>
<reference evidence="16" key="2">
    <citation type="journal article" date="2023" name="IMA Fungus">
        <title>Comparative genomic study of the Penicillium genus elucidates a diverse pangenome and 15 lateral gene transfer events.</title>
        <authorList>
            <person name="Petersen C."/>
            <person name="Sorensen T."/>
            <person name="Nielsen M.R."/>
            <person name="Sondergaard T.E."/>
            <person name="Sorensen J.L."/>
            <person name="Fitzpatrick D.A."/>
            <person name="Frisvad J.C."/>
            <person name="Nielsen K.L."/>
        </authorList>
    </citation>
    <scope>NUCLEOTIDE SEQUENCE</scope>
    <source>
        <strain evidence="16">IBT 35673</strain>
    </source>
</reference>
<dbReference type="EC" id="3.6.4.13" evidence="2"/>
<evidence type="ECO:0000256" key="1">
    <source>
        <dbReference type="ARBA" id="ARBA00004123"/>
    </source>
</evidence>
<feature type="compositionally biased region" description="Acidic residues" evidence="12">
    <location>
        <begin position="207"/>
        <end position="218"/>
    </location>
</feature>
<dbReference type="Pfam" id="PF04082">
    <property type="entry name" value="Fungal_trans"/>
    <property type="match status" value="1"/>
</dbReference>
<organism evidence="16 17">
    <name type="scientific">Penicillium brevicompactum</name>
    <dbReference type="NCBI Taxonomy" id="5074"/>
    <lineage>
        <taxon>Eukaryota</taxon>
        <taxon>Fungi</taxon>
        <taxon>Dikarya</taxon>
        <taxon>Ascomycota</taxon>
        <taxon>Pezizomycotina</taxon>
        <taxon>Eurotiomycetes</taxon>
        <taxon>Eurotiomycetidae</taxon>
        <taxon>Eurotiales</taxon>
        <taxon>Aspergillaceae</taxon>
        <taxon>Penicillium</taxon>
    </lineage>
</organism>
<dbReference type="InterPro" id="IPR014001">
    <property type="entry name" value="Helicase_ATP-bd"/>
</dbReference>
<dbReference type="PROSITE" id="PS51192">
    <property type="entry name" value="HELICASE_ATP_BIND_1"/>
    <property type="match status" value="1"/>
</dbReference>
<evidence type="ECO:0000256" key="2">
    <source>
        <dbReference type="ARBA" id="ARBA00012552"/>
    </source>
</evidence>
<dbReference type="InterPro" id="IPR001650">
    <property type="entry name" value="Helicase_C-like"/>
</dbReference>
<evidence type="ECO:0000256" key="7">
    <source>
        <dbReference type="ARBA" id="ARBA00022840"/>
    </source>
</evidence>
<dbReference type="GO" id="GO:0003677">
    <property type="term" value="F:DNA binding"/>
    <property type="evidence" value="ECO:0007669"/>
    <property type="project" value="InterPro"/>
</dbReference>
<feature type="compositionally biased region" description="Basic and acidic residues" evidence="12">
    <location>
        <begin position="766"/>
        <end position="797"/>
    </location>
</feature>
<feature type="compositionally biased region" description="Basic and acidic residues" evidence="12">
    <location>
        <begin position="29"/>
        <end position="48"/>
    </location>
</feature>
<feature type="domain" description="Helicase ATP-binding" evidence="13">
    <location>
        <begin position="330"/>
        <end position="504"/>
    </location>
</feature>
<feature type="compositionally biased region" description="Basic and acidic residues" evidence="12">
    <location>
        <begin position="277"/>
        <end position="289"/>
    </location>
</feature>
<comment type="subcellular location">
    <subcellularLocation>
        <location evidence="1">Nucleus</location>
    </subcellularLocation>
</comment>
<feature type="region of interest" description="Disordered" evidence="12">
    <location>
        <begin position="887"/>
        <end position="924"/>
    </location>
</feature>
<feature type="compositionally biased region" description="Acidic residues" evidence="12">
    <location>
        <begin position="76"/>
        <end position="99"/>
    </location>
</feature>
<dbReference type="Gene3D" id="3.40.50.300">
    <property type="entry name" value="P-loop containing nucleotide triphosphate hydrolases"/>
    <property type="match status" value="2"/>
</dbReference>
<feature type="domain" description="Helicase C-terminal" evidence="14">
    <location>
        <begin position="534"/>
        <end position="683"/>
    </location>
</feature>
<dbReference type="PROSITE" id="PS51194">
    <property type="entry name" value="HELICASE_CTER"/>
    <property type="match status" value="1"/>
</dbReference>
<dbReference type="GO" id="GO:0005524">
    <property type="term" value="F:ATP binding"/>
    <property type="evidence" value="ECO:0007669"/>
    <property type="project" value="UniProtKB-KW"/>
</dbReference>
<keyword evidence="7" id="KW-0067">ATP-binding</keyword>
<keyword evidence="3" id="KW-0690">Ribosome biogenesis</keyword>
<dbReference type="CDD" id="cd12148">
    <property type="entry name" value="fungal_TF_MHR"/>
    <property type="match status" value="1"/>
</dbReference>
<dbReference type="SMART" id="SM00906">
    <property type="entry name" value="Fungal_trans"/>
    <property type="match status" value="1"/>
</dbReference>
<dbReference type="InterPro" id="IPR007219">
    <property type="entry name" value="XnlR_reg_dom"/>
</dbReference>
<evidence type="ECO:0000256" key="4">
    <source>
        <dbReference type="ARBA" id="ARBA00022741"/>
    </source>
</evidence>
<keyword evidence="6" id="KW-0347">Helicase</keyword>
<name>A0A9W9R170_PENBR</name>
<evidence type="ECO:0000256" key="5">
    <source>
        <dbReference type="ARBA" id="ARBA00022801"/>
    </source>
</evidence>
<feature type="region of interest" description="Disordered" evidence="12">
    <location>
        <begin position="752"/>
        <end position="815"/>
    </location>
</feature>
<accession>A0A9W9R170</accession>
<evidence type="ECO:0000256" key="6">
    <source>
        <dbReference type="ARBA" id="ARBA00022806"/>
    </source>
</evidence>
<dbReference type="PANTHER" id="PTHR47959:SF1">
    <property type="entry name" value="ATP-DEPENDENT RNA HELICASE DBPA"/>
    <property type="match status" value="1"/>
</dbReference>
<dbReference type="GO" id="GO:0003724">
    <property type="term" value="F:RNA helicase activity"/>
    <property type="evidence" value="ECO:0007669"/>
    <property type="project" value="UniProtKB-EC"/>
</dbReference>
<evidence type="ECO:0000256" key="12">
    <source>
        <dbReference type="SAM" id="MobiDB-lite"/>
    </source>
</evidence>
<dbReference type="CDD" id="cd18787">
    <property type="entry name" value="SF2_C_DEAD"/>
    <property type="match status" value="1"/>
</dbReference>